<feature type="transmembrane region" description="Helical" evidence="9">
    <location>
        <begin position="41"/>
        <end position="59"/>
    </location>
</feature>
<evidence type="ECO:0000256" key="10">
    <source>
        <dbReference type="SAM" id="Coils"/>
    </source>
</evidence>
<evidence type="ECO:0000256" key="7">
    <source>
        <dbReference type="ARBA" id="ARBA00022989"/>
    </source>
</evidence>
<keyword evidence="7 9" id="KW-1133">Transmembrane helix</keyword>
<keyword evidence="4 9" id="KW-1003">Cell membrane</keyword>
<keyword evidence="3 9" id="KW-0813">Transport</keyword>
<dbReference type="InterPro" id="IPR050739">
    <property type="entry name" value="MFP"/>
</dbReference>
<dbReference type="PRINTS" id="PR01490">
    <property type="entry name" value="RTXTOXIND"/>
</dbReference>
<name>A0ABV0HA55_9NEIS</name>
<feature type="domain" description="Multidrug resistance protein MdtA-like barrel-sandwich hybrid" evidence="12">
    <location>
        <begin position="86"/>
        <end position="331"/>
    </location>
</feature>
<evidence type="ECO:0000256" key="6">
    <source>
        <dbReference type="ARBA" id="ARBA00022692"/>
    </source>
</evidence>
<keyword evidence="8 9" id="KW-0472">Membrane</keyword>
<dbReference type="EMBL" id="JBDQQU010000152">
    <property type="protein sequence ID" value="MEO3956667.1"/>
    <property type="molecule type" value="Genomic_DNA"/>
</dbReference>
<feature type="coiled-coil region" evidence="10">
    <location>
        <begin position="270"/>
        <end position="297"/>
    </location>
</feature>
<dbReference type="Gene3D" id="2.40.50.100">
    <property type="match status" value="1"/>
</dbReference>
<dbReference type="InterPro" id="IPR058625">
    <property type="entry name" value="MdtA-like_BSH"/>
</dbReference>
<sequence>MAYAKTRLNHWYQARPQSHEREFLPAALEILDTPASPAGRGLAYLVMVFFTLALLWSYIGQVDVNAVAPGQLVPLDGVKAIQPFEAGIVRKIHVANGQHVTAGQTLIELDSTENQVDLSQLQRQQELAQQDIVRLKATLDGIDGRAPPSAPGASGQALHQQNRQNEQIGAYRARLSALQAQQAESHAAIAASELEQDKLSARLPVLEEKANAWKRLSDQKMASRIQWLELENERVLSQKSLSVEKQKTAQARATLARVNAELGQARSDSRRQTLTELVEAEDKAKEAELSIRRYREREQYRTLRAPVSGHIQQLVIHTIGGVVQPAQQLLVIAPDNATLVVDAKVLNQDIGFVRSGLPVTLKVESYPYSKYGILSGTVDHVSHDAVPDEKLGPVFAARIKLPIHPQTQTGVRLPLQAGMAVTAEIKTDSRRVIDYLLSPIKEVFSEAIRER</sequence>
<evidence type="ECO:0000313" key="15">
    <source>
        <dbReference type="Proteomes" id="UP001438292"/>
    </source>
</evidence>
<evidence type="ECO:0000256" key="5">
    <source>
        <dbReference type="ARBA" id="ARBA00022519"/>
    </source>
</evidence>
<dbReference type="InterPro" id="IPR010129">
    <property type="entry name" value="T1SS_HlyD"/>
</dbReference>
<dbReference type="Pfam" id="PF26002">
    <property type="entry name" value="Beta-barrel_AprE"/>
    <property type="match status" value="1"/>
</dbReference>
<evidence type="ECO:0000256" key="3">
    <source>
        <dbReference type="ARBA" id="ARBA00022448"/>
    </source>
</evidence>
<keyword evidence="15" id="KW-1185">Reference proteome</keyword>
<gene>
    <name evidence="14" type="ORF">ABH309_19705</name>
</gene>
<feature type="region of interest" description="Disordered" evidence="11">
    <location>
        <begin position="143"/>
        <end position="163"/>
    </location>
</feature>
<dbReference type="Pfam" id="PF25917">
    <property type="entry name" value="BSH_RND"/>
    <property type="match status" value="1"/>
</dbReference>
<keyword evidence="10" id="KW-0175">Coiled coil</keyword>
<dbReference type="SUPFAM" id="SSF111369">
    <property type="entry name" value="HlyD-like secretion proteins"/>
    <property type="match status" value="1"/>
</dbReference>
<dbReference type="PANTHER" id="PTHR30386:SF27">
    <property type="entry name" value="MEMBRANE FUSION PROTEIN (MFP) FAMILY PROTEIN"/>
    <property type="match status" value="1"/>
</dbReference>
<dbReference type="NCBIfam" id="TIGR01843">
    <property type="entry name" value="type_I_hlyD"/>
    <property type="match status" value="1"/>
</dbReference>
<organism evidence="14 15">
    <name type="scientific">Chromobacterium piscinae</name>
    <dbReference type="NCBI Taxonomy" id="686831"/>
    <lineage>
        <taxon>Bacteria</taxon>
        <taxon>Pseudomonadati</taxon>
        <taxon>Pseudomonadota</taxon>
        <taxon>Betaproteobacteria</taxon>
        <taxon>Neisseriales</taxon>
        <taxon>Chromobacteriaceae</taxon>
        <taxon>Chromobacterium</taxon>
    </lineage>
</organism>
<reference evidence="14 15" key="1">
    <citation type="submission" date="2024-05" db="EMBL/GenBank/DDBJ databases">
        <authorList>
            <person name="De Oliveira J.P."/>
            <person name="Noriler S.A."/>
            <person name="De Oliveira A.G."/>
            <person name="Sipoli D.S."/>
        </authorList>
    </citation>
    <scope>NUCLEOTIDE SEQUENCE [LARGE SCALE GENOMIC DNA]</scope>
    <source>
        <strain evidence="14 15">LABIM186</strain>
    </source>
</reference>
<protein>
    <recommendedName>
        <fullName evidence="9">Membrane fusion protein (MFP) family protein</fullName>
    </recommendedName>
</protein>
<comment type="similarity">
    <text evidence="2 9">Belongs to the membrane fusion protein (MFP) (TC 8.A.1) family.</text>
</comment>
<evidence type="ECO:0000313" key="14">
    <source>
        <dbReference type="EMBL" id="MEO3956667.1"/>
    </source>
</evidence>
<evidence type="ECO:0000256" key="4">
    <source>
        <dbReference type="ARBA" id="ARBA00022475"/>
    </source>
</evidence>
<comment type="subcellular location">
    <subcellularLocation>
        <location evidence="1 9">Cell inner membrane</location>
        <topology evidence="1 9">Single-pass membrane protein</topology>
    </subcellularLocation>
</comment>
<evidence type="ECO:0000256" key="2">
    <source>
        <dbReference type="ARBA" id="ARBA00009477"/>
    </source>
</evidence>
<dbReference type="PANTHER" id="PTHR30386">
    <property type="entry name" value="MEMBRANE FUSION SUBUNIT OF EMRAB-TOLC MULTIDRUG EFFLUX PUMP"/>
    <property type="match status" value="1"/>
</dbReference>
<evidence type="ECO:0000259" key="12">
    <source>
        <dbReference type="Pfam" id="PF25917"/>
    </source>
</evidence>
<feature type="domain" description="AprE-like beta-barrel" evidence="13">
    <location>
        <begin position="339"/>
        <end position="427"/>
    </location>
</feature>
<evidence type="ECO:0000256" key="1">
    <source>
        <dbReference type="ARBA" id="ARBA00004377"/>
    </source>
</evidence>
<dbReference type="Proteomes" id="UP001438292">
    <property type="component" value="Unassembled WGS sequence"/>
</dbReference>
<accession>A0ABV0HA55</accession>
<evidence type="ECO:0000256" key="9">
    <source>
        <dbReference type="RuleBase" id="RU365093"/>
    </source>
</evidence>
<dbReference type="InterPro" id="IPR058982">
    <property type="entry name" value="Beta-barrel_AprE"/>
</dbReference>
<keyword evidence="6 9" id="KW-0812">Transmembrane</keyword>
<evidence type="ECO:0000256" key="11">
    <source>
        <dbReference type="SAM" id="MobiDB-lite"/>
    </source>
</evidence>
<keyword evidence="5 9" id="KW-0997">Cell inner membrane</keyword>
<dbReference type="RefSeq" id="WP_346196496.1">
    <property type="nucleotide sequence ID" value="NZ_JBDJHV010000117.1"/>
</dbReference>
<evidence type="ECO:0000256" key="8">
    <source>
        <dbReference type="ARBA" id="ARBA00023136"/>
    </source>
</evidence>
<evidence type="ECO:0000259" key="13">
    <source>
        <dbReference type="Pfam" id="PF26002"/>
    </source>
</evidence>
<proteinExistence type="inferred from homology"/>
<dbReference type="Gene3D" id="2.40.30.170">
    <property type="match status" value="1"/>
</dbReference>
<comment type="caution">
    <text evidence="14">The sequence shown here is derived from an EMBL/GenBank/DDBJ whole genome shotgun (WGS) entry which is preliminary data.</text>
</comment>